<dbReference type="NCBIfam" id="TIGR00710">
    <property type="entry name" value="efflux_Bcr_CflA"/>
    <property type="match status" value="1"/>
</dbReference>
<dbReference type="Gene3D" id="1.20.1720.10">
    <property type="entry name" value="Multidrug resistance protein D"/>
    <property type="match status" value="1"/>
</dbReference>
<evidence type="ECO:0000256" key="7">
    <source>
        <dbReference type="ARBA" id="ARBA00023136"/>
    </source>
</evidence>
<name>A0A1G8FUR3_9PROT</name>
<dbReference type="InterPro" id="IPR036259">
    <property type="entry name" value="MFS_trans_sf"/>
</dbReference>
<dbReference type="GO" id="GO:0042910">
    <property type="term" value="F:xenobiotic transmembrane transporter activity"/>
    <property type="evidence" value="ECO:0007669"/>
    <property type="project" value="InterPro"/>
</dbReference>
<protein>
    <recommendedName>
        <fullName evidence="8">Bcr/CflA family efflux transporter</fullName>
    </recommendedName>
</protein>
<organism evidence="10 11">
    <name type="scientific">Roseospirillum parvum</name>
    <dbReference type="NCBI Taxonomy" id="83401"/>
    <lineage>
        <taxon>Bacteria</taxon>
        <taxon>Pseudomonadati</taxon>
        <taxon>Pseudomonadota</taxon>
        <taxon>Alphaproteobacteria</taxon>
        <taxon>Rhodospirillales</taxon>
        <taxon>Rhodospirillaceae</taxon>
        <taxon>Roseospirillum</taxon>
    </lineage>
</organism>
<dbReference type="CDD" id="cd17320">
    <property type="entry name" value="MFS_MdfA_MDR_like"/>
    <property type="match status" value="1"/>
</dbReference>
<dbReference type="PRINTS" id="PR01036">
    <property type="entry name" value="TCRTETB"/>
</dbReference>
<feature type="transmembrane region" description="Helical" evidence="8">
    <location>
        <begin position="310"/>
        <end position="331"/>
    </location>
</feature>
<evidence type="ECO:0000256" key="2">
    <source>
        <dbReference type="ARBA" id="ARBA00006236"/>
    </source>
</evidence>
<dbReference type="PROSITE" id="PS50850">
    <property type="entry name" value="MFS"/>
    <property type="match status" value="1"/>
</dbReference>
<comment type="caution">
    <text evidence="8">Lacks conserved residue(s) required for the propagation of feature annotation.</text>
</comment>
<comment type="similarity">
    <text evidence="2 8">Belongs to the major facilitator superfamily. Bcr/CmlA family.</text>
</comment>
<feature type="transmembrane region" description="Helical" evidence="8">
    <location>
        <begin position="275"/>
        <end position="298"/>
    </location>
</feature>
<evidence type="ECO:0000256" key="8">
    <source>
        <dbReference type="RuleBase" id="RU365088"/>
    </source>
</evidence>
<feature type="transmembrane region" description="Helical" evidence="8">
    <location>
        <begin position="216"/>
        <end position="234"/>
    </location>
</feature>
<dbReference type="SUPFAM" id="SSF103473">
    <property type="entry name" value="MFS general substrate transporter"/>
    <property type="match status" value="1"/>
</dbReference>
<dbReference type="GO" id="GO:0005886">
    <property type="term" value="C:plasma membrane"/>
    <property type="evidence" value="ECO:0007669"/>
    <property type="project" value="UniProtKB-SubCell"/>
</dbReference>
<keyword evidence="5 8" id="KW-0812">Transmembrane</keyword>
<feature type="transmembrane region" description="Helical" evidence="8">
    <location>
        <begin position="246"/>
        <end position="269"/>
    </location>
</feature>
<evidence type="ECO:0000256" key="3">
    <source>
        <dbReference type="ARBA" id="ARBA00022448"/>
    </source>
</evidence>
<dbReference type="PANTHER" id="PTHR23502">
    <property type="entry name" value="MAJOR FACILITATOR SUPERFAMILY"/>
    <property type="match status" value="1"/>
</dbReference>
<keyword evidence="6 8" id="KW-1133">Transmembrane helix</keyword>
<dbReference type="PROSITE" id="PS00216">
    <property type="entry name" value="SUGAR_TRANSPORT_1"/>
    <property type="match status" value="1"/>
</dbReference>
<dbReference type="PANTHER" id="PTHR23502:SF132">
    <property type="entry name" value="POLYAMINE TRANSPORTER 2-RELATED"/>
    <property type="match status" value="1"/>
</dbReference>
<feature type="transmembrane region" description="Helical" evidence="8">
    <location>
        <begin position="12"/>
        <end position="30"/>
    </location>
</feature>
<evidence type="ECO:0000313" key="11">
    <source>
        <dbReference type="Proteomes" id="UP000217076"/>
    </source>
</evidence>
<feature type="transmembrane region" description="Helical" evidence="8">
    <location>
        <begin position="67"/>
        <end position="88"/>
    </location>
</feature>
<keyword evidence="7 8" id="KW-0472">Membrane</keyword>
<evidence type="ECO:0000313" key="10">
    <source>
        <dbReference type="EMBL" id="SDH85879.1"/>
    </source>
</evidence>
<accession>A0A1G8FUR3</accession>
<comment type="subcellular location">
    <subcellularLocation>
        <location evidence="8">Cell inner membrane</location>
        <topology evidence="8">Multi-pass membrane protein</topology>
    </subcellularLocation>
    <subcellularLocation>
        <location evidence="1">Cell membrane</location>
        <topology evidence="1">Multi-pass membrane protein</topology>
    </subcellularLocation>
</comment>
<dbReference type="AlphaFoldDB" id="A0A1G8FUR3"/>
<evidence type="ECO:0000256" key="1">
    <source>
        <dbReference type="ARBA" id="ARBA00004651"/>
    </source>
</evidence>
<feature type="transmembrane region" description="Helical" evidence="8">
    <location>
        <begin position="42"/>
        <end position="61"/>
    </location>
</feature>
<sequence>MTREFGVDVSLVQLTLSVFTFGFAAGMLVLGPMSDRFGRRPVLIGGVAIYVLASLGCLLAPSVEALIGARFVQALGAAAGPVIGRAIVRDVYTRVEAARMLSYMASAMALAPAVAPLIGGWLHETFGWQANFAALALFGALILLGTLGLLRETNDSRDPRALKARRLVGTYRMLLTDRRFVGHTVVLTAMFGGLFSFISGSSFVVIDVLGVAPGQFGLAFACVAGSYAAGAYMSGRVGHRLGLERAILLGALAGALIAGGGAGLAWAGIETVPAVIAPVAGFFFCCAFVLPNGTAGAINPFPHNAGSASALLGFLQMGGGALVGYGVGALHDGTTRVMLTSIALCAITALIAHLTLVRPDE</sequence>
<dbReference type="InterPro" id="IPR011701">
    <property type="entry name" value="MFS"/>
</dbReference>
<dbReference type="InterPro" id="IPR004812">
    <property type="entry name" value="Efflux_drug-R_Bcr/CmlA"/>
</dbReference>
<dbReference type="Pfam" id="PF07690">
    <property type="entry name" value="MFS_1"/>
    <property type="match status" value="1"/>
</dbReference>
<keyword evidence="8" id="KW-0997">Cell inner membrane</keyword>
<feature type="transmembrane region" description="Helical" evidence="8">
    <location>
        <begin position="128"/>
        <end position="150"/>
    </location>
</feature>
<dbReference type="STRING" id="83401.SAMN05421742_11628"/>
<proteinExistence type="inferred from homology"/>
<gene>
    <name evidence="10" type="ORF">SAMN05421742_11628</name>
</gene>
<feature type="transmembrane region" description="Helical" evidence="8">
    <location>
        <begin position="100"/>
        <end position="122"/>
    </location>
</feature>
<evidence type="ECO:0000259" key="9">
    <source>
        <dbReference type="PROSITE" id="PS50850"/>
    </source>
</evidence>
<feature type="transmembrane region" description="Helical" evidence="8">
    <location>
        <begin position="180"/>
        <end position="204"/>
    </location>
</feature>
<dbReference type="InterPro" id="IPR005829">
    <property type="entry name" value="Sugar_transporter_CS"/>
</dbReference>
<dbReference type="InterPro" id="IPR020846">
    <property type="entry name" value="MFS_dom"/>
</dbReference>
<evidence type="ECO:0000256" key="6">
    <source>
        <dbReference type="ARBA" id="ARBA00022989"/>
    </source>
</evidence>
<keyword evidence="3 8" id="KW-0813">Transport</keyword>
<dbReference type="EMBL" id="FNCV01000016">
    <property type="protein sequence ID" value="SDH85879.1"/>
    <property type="molecule type" value="Genomic_DNA"/>
</dbReference>
<reference evidence="11" key="1">
    <citation type="submission" date="2016-10" db="EMBL/GenBank/DDBJ databases">
        <authorList>
            <person name="Varghese N."/>
            <person name="Submissions S."/>
        </authorList>
    </citation>
    <scope>NUCLEOTIDE SEQUENCE [LARGE SCALE GENOMIC DNA]</scope>
    <source>
        <strain evidence="11">930I</strain>
    </source>
</reference>
<keyword evidence="4" id="KW-1003">Cell membrane</keyword>
<evidence type="ECO:0000256" key="5">
    <source>
        <dbReference type="ARBA" id="ARBA00022692"/>
    </source>
</evidence>
<dbReference type="GO" id="GO:1990961">
    <property type="term" value="P:xenobiotic detoxification by transmembrane export across the plasma membrane"/>
    <property type="evidence" value="ECO:0007669"/>
    <property type="project" value="InterPro"/>
</dbReference>
<keyword evidence="11" id="KW-1185">Reference proteome</keyword>
<dbReference type="Proteomes" id="UP000217076">
    <property type="component" value="Unassembled WGS sequence"/>
</dbReference>
<evidence type="ECO:0000256" key="4">
    <source>
        <dbReference type="ARBA" id="ARBA00022475"/>
    </source>
</evidence>
<feature type="transmembrane region" description="Helical" evidence="8">
    <location>
        <begin position="337"/>
        <end position="357"/>
    </location>
</feature>
<feature type="domain" description="Major facilitator superfamily (MFS) profile" evidence="9">
    <location>
        <begin position="1"/>
        <end position="360"/>
    </location>
</feature>